<name>A0ACC0Z9T1_9ROSI</name>
<comment type="caution">
    <text evidence="1">The sequence shown here is derived from an EMBL/GenBank/DDBJ whole genome shotgun (WGS) entry which is preliminary data.</text>
</comment>
<evidence type="ECO:0000313" key="2">
    <source>
        <dbReference type="Proteomes" id="UP001163603"/>
    </source>
</evidence>
<gene>
    <name evidence="1" type="ORF">Pint_06497</name>
</gene>
<sequence length="34" mass="4191">MNFSMYFHQNKRIRFRNCKNINTLSETSNPRTKL</sequence>
<dbReference type="Proteomes" id="UP001163603">
    <property type="component" value="Chromosome 3"/>
</dbReference>
<proteinExistence type="predicted"/>
<protein>
    <submittedName>
        <fullName evidence="1">Uncharacterized protein</fullName>
    </submittedName>
</protein>
<keyword evidence="2" id="KW-1185">Reference proteome</keyword>
<evidence type="ECO:0000313" key="1">
    <source>
        <dbReference type="EMBL" id="KAJ0047150.1"/>
    </source>
</evidence>
<organism evidence="1 2">
    <name type="scientific">Pistacia integerrima</name>
    <dbReference type="NCBI Taxonomy" id="434235"/>
    <lineage>
        <taxon>Eukaryota</taxon>
        <taxon>Viridiplantae</taxon>
        <taxon>Streptophyta</taxon>
        <taxon>Embryophyta</taxon>
        <taxon>Tracheophyta</taxon>
        <taxon>Spermatophyta</taxon>
        <taxon>Magnoliopsida</taxon>
        <taxon>eudicotyledons</taxon>
        <taxon>Gunneridae</taxon>
        <taxon>Pentapetalae</taxon>
        <taxon>rosids</taxon>
        <taxon>malvids</taxon>
        <taxon>Sapindales</taxon>
        <taxon>Anacardiaceae</taxon>
        <taxon>Pistacia</taxon>
    </lineage>
</organism>
<accession>A0ACC0Z9T1</accession>
<reference evidence="2" key="1">
    <citation type="journal article" date="2023" name="G3 (Bethesda)">
        <title>Genome assembly and association tests identify interacting loci associated with vigor, precocity, and sex in interspecific pistachio rootstocks.</title>
        <authorList>
            <person name="Palmer W."/>
            <person name="Jacygrad E."/>
            <person name="Sagayaradj S."/>
            <person name="Cavanaugh K."/>
            <person name="Han R."/>
            <person name="Bertier L."/>
            <person name="Beede B."/>
            <person name="Kafkas S."/>
            <person name="Golino D."/>
            <person name="Preece J."/>
            <person name="Michelmore R."/>
        </authorList>
    </citation>
    <scope>NUCLEOTIDE SEQUENCE [LARGE SCALE GENOMIC DNA]</scope>
</reference>
<dbReference type="EMBL" id="CM047738">
    <property type="protein sequence ID" value="KAJ0047150.1"/>
    <property type="molecule type" value="Genomic_DNA"/>
</dbReference>